<feature type="chain" id="PRO_5016040523" evidence="1">
    <location>
        <begin position="26"/>
        <end position="230"/>
    </location>
</feature>
<accession>A0A2W5FBJ7</accession>
<gene>
    <name evidence="2" type="ORF">DI595_09870</name>
</gene>
<reference evidence="2 3" key="1">
    <citation type="submission" date="2017-08" db="EMBL/GenBank/DDBJ databases">
        <title>Infants hospitalized years apart are colonized by the same room-sourced microbial strains.</title>
        <authorList>
            <person name="Brooks B."/>
            <person name="Olm M.R."/>
            <person name="Firek B.A."/>
            <person name="Baker R."/>
            <person name="Thomas B.C."/>
            <person name="Morowitz M.J."/>
            <person name="Banfield J.F."/>
        </authorList>
    </citation>
    <scope>NUCLEOTIDE SEQUENCE [LARGE SCALE GENOMIC DNA]</scope>
    <source>
        <strain evidence="2">S2_009_000_R2_73</strain>
    </source>
</reference>
<protein>
    <submittedName>
        <fullName evidence="2">Uncharacterized protein</fullName>
    </submittedName>
</protein>
<dbReference type="Proteomes" id="UP000249769">
    <property type="component" value="Unassembled WGS sequence"/>
</dbReference>
<sequence length="230" mass="24209">MQSAFHIVIRCILLVVLMPAGATYAQTAASPLIPGCTCSAGIEIENPAAPADKKTYAANCICGPQFCATTWNDDIALQCIGGAAGAGPRPNCADFTGMKAGKYGDEMTAGLFHVAALPSQKVPPLELEVRFDEIATVPPIDGPNGLHTARGSSFTYPAPFKRAEIALATYMGGGNYLTILTGKNALEKVPYSPDPVPGKTINLTVQHADGIKQIRFPENEVLVFEVCAVE</sequence>
<evidence type="ECO:0000256" key="1">
    <source>
        <dbReference type="SAM" id="SignalP"/>
    </source>
</evidence>
<name>A0A2W5FBJ7_9HYPH</name>
<keyword evidence="1" id="KW-0732">Signal</keyword>
<organism evidence="2 3">
    <name type="scientific">Agrobacterium fabrum</name>
    <dbReference type="NCBI Taxonomy" id="1176649"/>
    <lineage>
        <taxon>Bacteria</taxon>
        <taxon>Pseudomonadati</taxon>
        <taxon>Pseudomonadota</taxon>
        <taxon>Alphaproteobacteria</taxon>
        <taxon>Hyphomicrobiales</taxon>
        <taxon>Rhizobiaceae</taxon>
        <taxon>Rhizobium/Agrobacterium group</taxon>
        <taxon>Agrobacterium</taxon>
        <taxon>Agrobacterium tumefaciens complex</taxon>
    </lineage>
</organism>
<feature type="signal peptide" evidence="1">
    <location>
        <begin position="1"/>
        <end position="25"/>
    </location>
</feature>
<dbReference type="AlphaFoldDB" id="A0A2W5FBJ7"/>
<comment type="caution">
    <text evidence="2">The sequence shown here is derived from an EMBL/GenBank/DDBJ whole genome shotgun (WGS) entry which is preliminary data.</text>
</comment>
<proteinExistence type="predicted"/>
<dbReference type="EMBL" id="QFOL01000092">
    <property type="protein sequence ID" value="PZP51000.1"/>
    <property type="molecule type" value="Genomic_DNA"/>
</dbReference>
<evidence type="ECO:0000313" key="2">
    <source>
        <dbReference type="EMBL" id="PZP51000.1"/>
    </source>
</evidence>
<evidence type="ECO:0000313" key="3">
    <source>
        <dbReference type="Proteomes" id="UP000249769"/>
    </source>
</evidence>